<organism evidence="1 2">
    <name type="scientific">Legionella busanensis</name>
    <dbReference type="NCBI Taxonomy" id="190655"/>
    <lineage>
        <taxon>Bacteria</taxon>
        <taxon>Pseudomonadati</taxon>
        <taxon>Pseudomonadota</taxon>
        <taxon>Gammaproteobacteria</taxon>
        <taxon>Legionellales</taxon>
        <taxon>Legionellaceae</taxon>
        <taxon>Legionella</taxon>
    </lineage>
</organism>
<evidence type="ECO:0000313" key="1">
    <source>
        <dbReference type="EMBL" id="STX51130.1"/>
    </source>
</evidence>
<dbReference type="RefSeq" id="WP_115330784.1">
    <property type="nucleotide sequence ID" value="NZ_CAAAHP010000001.1"/>
</dbReference>
<sequence>MPDIFLKDLSFKLIKKTNPAEPSIPDFLQAKLTELQNIRKQLLNAAEQLKANGSFDETSISLLCDKLGVVSYHNLEQSFGNDHPYSYYYDNDTNTLFFSQNSVQHIAYDFEAHFKDGNKVDVNDLKELYSDLDNLVYIEMYKLLALRDGIEIKREEIRQLSKQDKIGFIKNHLKTNRTSSNQDSTFTLSKEDIAIYFNTILRSKELAAINVLLKKPFNLSEESFITAQLESLLSDKNLAAYRTGIDKIINTIYQALSPNRAKPGEQTIALNGNGFLPFRTSKSELIPLAKIEAIQIDFQIEALNKLHEQYPKAMFVVAMIEANGQEHKCEIIRQTVERINLEAKKSSPVSIGSSRSSLFNQQPMLDKEDTSKYQYGFN</sequence>
<keyword evidence="2" id="KW-1185">Reference proteome</keyword>
<name>A0A378JM22_9GAMM</name>
<proteinExistence type="predicted"/>
<dbReference type="EMBL" id="UGOD01000001">
    <property type="protein sequence ID" value="STX51130.1"/>
    <property type="molecule type" value="Genomic_DNA"/>
</dbReference>
<accession>A0A378JM22</accession>
<reference evidence="1 2" key="1">
    <citation type="submission" date="2018-06" db="EMBL/GenBank/DDBJ databases">
        <authorList>
            <consortium name="Pathogen Informatics"/>
            <person name="Doyle S."/>
        </authorList>
    </citation>
    <scope>NUCLEOTIDE SEQUENCE [LARGE SCALE GENOMIC DNA]</scope>
    <source>
        <strain evidence="1 2">NCTC13316</strain>
    </source>
</reference>
<dbReference type="AlphaFoldDB" id="A0A378JM22"/>
<gene>
    <name evidence="1" type="ORF">NCTC13316_01222</name>
</gene>
<protein>
    <submittedName>
        <fullName evidence="1">Uncharacterized protein</fullName>
    </submittedName>
</protein>
<dbReference type="Proteomes" id="UP000254794">
    <property type="component" value="Unassembled WGS sequence"/>
</dbReference>
<evidence type="ECO:0000313" key="2">
    <source>
        <dbReference type="Proteomes" id="UP000254794"/>
    </source>
</evidence>